<evidence type="ECO:0000313" key="8">
    <source>
        <dbReference type="EMBL" id="RGU44561.1"/>
    </source>
</evidence>
<dbReference type="Gene3D" id="3.30.70.120">
    <property type="match status" value="1"/>
</dbReference>
<accession>A0A412T3K7</accession>
<protein>
    <submittedName>
        <fullName evidence="8">YitT family protein</fullName>
    </submittedName>
</protein>
<keyword evidence="5 6" id="KW-0472">Membrane</keyword>
<comment type="caution">
    <text evidence="8">The sequence shown here is derived from an EMBL/GenBank/DDBJ whole genome shotgun (WGS) entry which is preliminary data.</text>
</comment>
<dbReference type="InterPro" id="IPR019264">
    <property type="entry name" value="DUF2179"/>
</dbReference>
<evidence type="ECO:0000256" key="3">
    <source>
        <dbReference type="ARBA" id="ARBA00022692"/>
    </source>
</evidence>
<evidence type="ECO:0000256" key="2">
    <source>
        <dbReference type="ARBA" id="ARBA00022475"/>
    </source>
</evidence>
<evidence type="ECO:0000256" key="6">
    <source>
        <dbReference type="SAM" id="Phobius"/>
    </source>
</evidence>
<feature type="transmembrane region" description="Helical" evidence="6">
    <location>
        <begin position="180"/>
        <end position="198"/>
    </location>
</feature>
<name>A0A412T3K7_9FIRM</name>
<dbReference type="PANTHER" id="PTHR33545">
    <property type="entry name" value="UPF0750 MEMBRANE PROTEIN YITT-RELATED"/>
    <property type="match status" value="1"/>
</dbReference>
<dbReference type="InterPro" id="IPR003740">
    <property type="entry name" value="YitT"/>
</dbReference>
<sequence>MKKQINCKEVVWELFTLTAAVAIIAAAVYFFLVPSHASVSSISGLGIILTNFIPLPLSVITMVLNVVLLIIGFITCGREFGTKTVYTSILLPVFIGIFERIFPNIGSLTKTQELDVLCYVLVVSVGLSILFNMNASSGGLDIVAKIMNKYLHIELGKAMSLAGMCVALSAALVYDKKTVVLSVLGTYFNGIVVDHFIFGQNLKRRVCIITKYEEELRNFILHELHSGATIYDAIGAYNLDKRHEIITIVDKNEYQKLMNYINNLDPKAFITVYTVAEMRYQQKVLENEERS</sequence>
<dbReference type="Pfam" id="PF10035">
    <property type="entry name" value="DUF2179"/>
    <property type="match status" value="1"/>
</dbReference>
<proteinExistence type="predicted"/>
<dbReference type="PANTHER" id="PTHR33545:SF9">
    <property type="entry name" value="UPF0750 MEMBRANE PROTEIN YITE"/>
    <property type="match status" value="1"/>
</dbReference>
<dbReference type="RefSeq" id="WP_117824306.1">
    <property type="nucleotide sequence ID" value="NZ_JAAIOQ010000001.1"/>
</dbReference>
<gene>
    <name evidence="8" type="ORF">DWW65_12150</name>
</gene>
<organism evidence="8 9">
    <name type="scientific">Coprococcus comes</name>
    <dbReference type="NCBI Taxonomy" id="410072"/>
    <lineage>
        <taxon>Bacteria</taxon>
        <taxon>Bacillati</taxon>
        <taxon>Bacillota</taxon>
        <taxon>Clostridia</taxon>
        <taxon>Lachnospirales</taxon>
        <taxon>Lachnospiraceae</taxon>
        <taxon>Coprococcus</taxon>
    </lineage>
</organism>
<feature type="domain" description="DUF2179" evidence="7">
    <location>
        <begin position="227"/>
        <end position="278"/>
    </location>
</feature>
<reference evidence="8 9" key="1">
    <citation type="submission" date="2018-08" db="EMBL/GenBank/DDBJ databases">
        <title>A genome reference for cultivated species of the human gut microbiota.</title>
        <authorList>
            <person name="Zou Y."/>
            <person name="Xue W."/>
            <person name="Luo G."/>
        </authorList>
    </citation>
    <scope>NUCLEOTIDE SEQUENCE [LARGE SCALE GENOMIC DNA]</scope>
    <source>
        <strain evidence="8 9">AF16-31</strain>
    </source>
</reference>
<dbReference type="Proteomes" id="UP000285693">
    <property type="component" value="Unassembled WGS sequence"/>
</dbReference>
<keyword evidence="3 6" id="KW-0812">Transmembrane</keyword>
<dbReference type="GO" id="GO:0005886">
    <property type="term" value="C:plasma membrane"/>
    <property type="evidence" value="ECO:0007669"/>
    <property type="project" value="UniProtKB-SubCell"/>
</dbReference>
<evidence type="ECO:0000256" key="1">
    <source>
        <dbReference type="ARBA" id="ARBA00004651"/>
    </source>
</evidence>
<dbReference type="InterPro" id="IPR051461">
    <property type="entry name" value="UPF0750_membrane"/>
</dbReference>
<evidence type="ECO:0000259" key="7">
    <source>
        <dbReference type="Pfam" id="PF10035"/>
    </source>
</evidence>
<evidence type="ECO:0000256" key="5">
    <source>
        <dbReference type="ARBA" id="ARBA00023136"/>
    </source>
</evidence>
<feature type="transmembrane region" description="Helical" evidence="6">
    <location>
        <begin position="155"/>
        <end position="174"/>
    </location>
</feature>
<evidence type="ECO:0000256" key="4">
    <source>
        <dbReference type="ARBA" id="ARBA00022989"/>
    </source>
</evidence>
<dbReference type="EMBL" id="QRXY01000016">
    <property type="protein sequence ID" value="RGU44561.1"/>
    <property type="molecule type" value="Genomic_DNA"/>
</dbReference>
<dbReference type="CDD" id="cd16380">
    <property type="entry name" value="YitT_C"/>
    <property type="match status" value="1"/>
</dbReference>
<keyword evidence="2" id="KW-1003">Cell membrane</keyword>
<dbReference type="AlphaFoldDB" id="A0A412T3K7"/>
<dbReference type="Pfam" id="PF02588">
    <property type="entry name" value="YitT_membrane"/>
    <property type="match status" value="1"/>
</dbReference>
<keyword evidence="4 6" id="KW-1133">Transmembrane helix</keyword>
<feature type="transmembrane region" description="Helical" evidence="6">
    <location>
        <begin position="12"/>
        <end position="32"/>
    </location>
</feature>
<dbReference type="InterPro" id="IPR015867">
    <property type="entry name" value="N-reg_PII/ATP_PRibTrfase_C"/>
</dbReference>
<feature type="transmembrane region" description="Helical" evidence="6">
    <location>
        <begin position="52"/>
        <end position="73"/>
    </location>
</feature>
<feature type="transmembrane region" description="Helical" evidence="6">
    <location>
        <begin position="114"/>
        <end position="134"/>
    </location>
</feature>
<evidence type="ECO:0000313" key="9">
    <source>
        <dbReference type="Proteomes" id="UP000285693"/>
    </source>
</evidence>
<comment type="subcellular location">
    <subcellularLocation>
        <location evidence="1">Cell membrane</location>
        <topology evidence="1">Multi-pass membrane protein</topology>
    </subcellularLocation>
</comment>
<feature type="transmembrane region" description="Helical" evidence="6">
    <location>
        <begin position="85"/>
        <end position="102"/>
    </location>
</feature>
<dbReference type="PIRSF" id="PIRSF006483">
    <property type="entry name" value="Membrane_protein_YitT"/>
    <property type="match status" value="1"/>
</dbReference>